<dbReference type="InterPro" id="IPR050223">
    <property type="entry name" value="D-isomer_2-hydroxyacid_DH"/>
</dbReference>
<dbReference type="Pfam" id="PF00389">
    <property type="entry name" value="2-Hacid_dh"/>
    <property type="match status" value="1"/>
</dbReference>
<dbReference type="PANTHER" id="PTHR10996">
    <property type="entry name" value="2-HYDROXYACID DEHYDROGENASE-RELATED"/>
    <property type="match status" value="1"/>
</dbReference>
<keyword evidence="2 4" id="KW-0560">Oxidoreductase</keyword>
<protein>
    <submittedName>
        <fullName evidence="7">NAD(P)-dependent oxidoreductase</fullName>
    </submittedName>
</protein>
<sequence length="366" mass="39073">MRLPPLSRDVWRRSSRQRILVRTRPVTGGRRDGEDGMTTTPWNVLALAPLDEGIVRGLFAPLGDAVRVSFPPSRDRAGLHTAIAGADVVVSDFSGQLALDAEAVGLASRLAFVQLPQVGSDNVDLEALTQAGVPVANTAGVNARAVAEWAVGAAFSLCRSLAWADRAIRAGGWPQMETLVRGGRELHTQRVGIVGYGAIGSEAARLFSALGCPVSYWTRRRRPEAPATYRELDDLLAHSDILVIALPLTDETRNLLDDAKLALLPPKALVINVARAGIVPEDSLLAALDSGHLAGAALDVFEDEPPALDHPLRTHESVLLSPHAAWATAQAQINSAVVIQDNVKAAVEGRPVRNVINGLPPKIERR</sequence>
<gene>
    <name evidence="7" type="ORF">ACFPCY_26740</name>
</gene>
<dbReference type="InterPro" id="IPR036291">
    <property type="entry name" value="NAD(P)-bd_dom_sf"/>
</dbReference>
<feature type="domain" description="D-isomer specific 2-hydroxyacid dehydrogenase catalytic" evidence="5">
    <location>
        <begin position="66"/>
        <end position="357"/>
    </location>
</feature>
<dbReference type="Gene3D" id="3.40.50.720">
    <property type="entry name" value="NAD(P)-binding Rossmann-like Domain"/>
    <property type="match status" value="2"/>
</dbReference>
<dbReference type="PROSITE" id="PS00065">
    <property type="entry name" value="D_2_HYDROXYACID_DH_1"/>
    <property type="match status" value="1"/>
</dbReference>
<organism evidence="7 8">
    <name type="scientific">Actinomadura gamaensis</name>
    <dbReference type="NCBI Taxonomy" id="1763541"/>
    <lineage>
        <taxon>Bacteria</taxon>
        <taxon>Bacillati</taxon>
        <taxon>Actinomycetota</taxon>
        <taxon>Actinomycetes</taxon>
        <taxon>Streptosporangiales</taxon>
        <taxon>Thermomonosporaceae</taxon>
        <taxon>Actinomadura</taxon>
    </lineage>
</organism>
<comment type="similarity">
    <text evidence="1 4">Belongs to the D-isomer specific 2-hydroxyacid dehydrogenase family.</text>
</comment>
<evidence type="ECO:0000313" key="7">
    <source>
        <dbReference type="EMBL" id="MFC4910936.1"/>
    </source>
</evidence>
<keyword evidence="8" id="KW-1185">Reference proteome</keyword>
<evidence type="ECO:0000256" key="4">
    <source>
        <dbReference type="RuleBase" id="RU003719"/>
    </source>
</evidence>
<name>A0ABV9U3J4_9ACTN</name>
<dbReference type="Proteomes" id="UP001595872">
    <property type="component" value="Unassembled WGS sequence"/>
</dbReference>
<evidence type="ECO:0000256" key="1">
    <source>
        <dbReference type="ARBA" id="ARBA00005854"/>
    </source>
</evidence>
<dbReference type="InterPro" id="IPR006140">
    <property type="entry name" value="D-isomer_DH_NAD-bd"/>
</dbReference>
<dbReference type="EMBL" id="JBHSIT010000008">
    <property type="protein sequence ID" value="MFC4910936.1"/>
    <property type="molecule type" value="Genomic_DNA"/>
</dbReference>
<comment type="caution">
    <text evidence="7">The sequence shown here is derived from an EMBL/GenBank/DDBJ whole genome shotgun (WGS) entry which is preliminary data.</text>
</comment>
<feature type="domain" description="D-isomer specific 2-hydroxyacid dehydrogenase NAD-binding" evidence="6">
    <location>
        <begin position="152"/>
        <end position="325"/>
    </location>
</feature>
<keyword evidence="3" id="KW-0520">NAD</keyword>
<evidence type="ECO:0000256" key="3">
    <source>
        <dbReference type="ARBA" id="ARBA00023027"/>
    </source>
</evidence>
<dbReference type="InterPro" id="IPR006139">
    <property type="entry name" value="D-isomer_2_OHA_DH_cat_dom"/>
</dbReference>
<evidence type="ECO:0000259" key="5">
    <source>
        <dbReference type="Pfam" id="PF00389"/>
    </source>
</evidence>
<evidence type="ECO:0000313" key="8">
    <source>
        <dbReference type="Proteomes" id="UP001595872"/>
    </source>
</evidence>
<reference evidence="8" key="1">
    <citation type="journal article" date="2019" name="Int. J. Syst. Evol. Microbiol.">
        <title>The Global Catalogue of Microorganisms (GCM) 10K type strain sequencing project: providing services to taxonomists for standard genome sequencing and annotation.</title>
        <authorList>
            <consortium name="The Broad Institute Genomics Platform"/>
            <consortium name="The Broad Institute Genome Sequencing Center for Infectious Disease"/>
            <person name="Wu L."/>
            <person name="Ma J."/>
        </authorList>
    </citation>
    <scope>NUCLEOTIDE SEQUENCE [LARGE SCALE GENOMIC DNA]</scope>
    <source>
        <strain evidence="8">KLKA75</strain>
    </source>
</reference>
<evidence type="ECO:0000259" key="6">
    <source>
        <dbReference type="Pfam" id="PF02826"/>
    </source>
</evidence>
<dbReference type="RefSeq" id="WP_378259588.1">
    <property type="nucleotide sequence ID" value="NZ_JBHSIT010000008.1"/>
</dbReference>
<proteinExistence type="inferred from homology"/>
<dbReference type="SUPFAM" id="SSF52283">
    <property type="entry name" value="Formate/glycerate dehydrogenase catalytic domain-like"/>
    <property type="match status" value="1"/>
</dbReference>
<dbReference type="PANTHER" id="PTHR10996:SF178">
    <property type="entry name" value="2-HYDROXYACID DEHYDROGENASE YGL185C-RELATED"/>
    <property type="match status" value="1"/>
</dbReference>
<dbReference type="Pfam" id="PF02826">
    <property type="entry name" value="2-Hacid_dh_C"/>
    <property type="match status" value="1"/>
</dbReference>
<dbReference type="InterPro" id="IPR029752">
    <property type="entry name" value="D-isomer_DH_CS1"/>
</dbReference>
<evidence type="ECO:0000256" key="2">
    <source>
        <dbReference type="ARBA" id="ARBA00023002"/>
    </source>
</evidence>
<accession>A0ABV9U3J4</accession>
<dbReference type="SUPFAM" id="SSF51735">
    <property type="entry name" value="NAD(P)-binding Rossmann-fold domains"/>
    <property type="match status" value="1"/>
</dbReference>